<dbReference type="Proteomes" id="UP000662914">
    <property type="component" value="Chromosome"/>
</dbReference>
<sequence length="328" mass="36081">MHPVVEEAAILFANGQDEAALATLEGAADAGTLGAEAEQVWAMRFDLYQLLGRREAFEKHALEYSMKYEKSPPTWVEPARPTLGPALTTGGTAFVAFVGNLGENADKTVKQLEKIVAANPVARVEFGKLQNVDILGAEMLLKAMKAARKAKCELVMSGAEKLAELLKSRIEVGKREEETLWLLLLELYQHMAQQDPFEEWAVNYAITFEVSPPSWENRPPPKQPKPVAAPEAASAEPDGFPLTGEMYSAGSDAFRQLIDFATGREQVLIDCSTLKRMDFVSAGLFLNTLTNLQITGCSVTIRNPNRLLYALFGVLGINQVAHVEQRKF</sequence>
<organism evidence="3 4">
    <name type="scientific">Candidatus Desulfobacillus denitrificans</name>
    <dbReference type="NCBI Taxonomy" id="2608985"/>
    <lineage>
        <taxon>Bacteria</taxon>
        <taxon>Pseudomonadati</taxon>
        <taxon>Pseudomonadota</taxon>
        <taxon>Betaproteobacteria</taxon>
        <taxon>Candidatus Desulfobacillus</taxon>
    </lineage>
</organism>
<evidence type="ECO:0000256" key="1">
    <source>
        <dbReference type="SAM" id="MobiDB-lite"/>
    </source>
</evidence>
<reference evidence="3" key="1">
    <citation type="journal article" name="DNA Res.">
        <title>The physiological potential of anammox bacteria as revealed by their core genome structure.</title>
        <authorList>
            <person name="Okubo T."/>
            <person name="Toyoda A."/>
            <person name="Fukuhara K."/>
            <person name="Uchiyama I."/>
            <person name="Harigaya Y."/>
            <person name="Kuroiwa M."/>
            <person name="Suzuki T."/>
            <person name="Murakami Y."/>
            <person name="Suwa Y."/>
            <person name="Takami H."/>
        </authorList>
    </citation>
    <scope>NUCLEOTIDE SEQUENCE</scope>
    <source>
        <strain evidence="3">317325-3</strain>
    </source>
</reference>
<evidence type="ECO:0000313" key="4">
    <source>
        <dbReference type="Proteomes" id="UP000662914"/>
    </source>
</evidence>
<dbReference type="InterPro" id="IPR002645">
    <property type="entry name" value="STAS_dom"/>
</dbReference>
<protein>
    <recommendedName>
        <fullName evidence="2">STAS domain-containing protein</fullName>
    </recommendedName>
</protein>
<dbReference type="InterPro" id="IPR058548">
    <property type="entry name" value="MlaB-like_STAS"/>
</dbReference>
<dbReference type="EMBL" id="AP021857">
    <property type="protein sequence ID" value="BBO22031.1"/>
    <property type="molecule type" value="Genomic_DNA"/>
</dbReference>
<dbReference type="SUPFAM" id="SSF52091">
    <property type="entry name" value="SpoIIaa-like"/>
    <property type="match status" value="1"/>
</dbReference>
<dbReference type="Pfam" id="PF13466">
    <property type="entry name" value="STAS_2"/>
    <property type="match status" value="1"/>
</dbReference>
<dbReference type="PROSITE" id="PS50801">
    <property type="entry name" value="STAS"/>
    <property type="match status" value="1"/>
</dbReference>
<feature type="domain" description="STAS" evidence="2">
    <location>
        <begin position="240"/>
        <end position="328"/>
    </location>
</feature>
<feature type="region of interest" description="Disordered" evidence="1">
    <location>
        <begin position="213"/>
        <end position="235"/>
    </location>
</feature>
<dbReference type="AlphaFoldDB" id="A0A809S734"/>
<dbReference type="Gene3D" id="3.30.750.24">
    <property type="entry name" value="STAS domain"/>
    <property type="match status" value="1"/>
</dbReference>
<dbReference type="CDD" id="cd07043">
    <property type="entry name" value="STAS_anti-anti-sigma_factors"/>
    <property type="match status" value="1"/>
</dbReference>
<dbReference type="KEGG" id="ddz:DSYM_27300"/>
<proteinExistence type="predicted"/>
<evidence type="ECO:0000313" key="3">
    <source>
        <dbReference type="EMBL" id="BBO22031.1"/>
    </source>
</evidence>
<feature type="compositionally biased region" description="Low complexity" evidence="1">
    <location>
        <begin position="225"/>
        <end position="235"/>
    </location>
</feature>
<gene>
    <name evidence="3" type="ORF">DSYM_27300</name>
</gene>
<dbReference type="InterPro" id="IPR036513">
    <property type="entry name" value="STAS_dom_sf"/>
</dbReference>
<name>A0A809S734_9PROT</name>
<evidence type="ECO:0000259" key="2">
    <source>
        <dbReference type="PROSITE" id="PS50801"/>
    </source>
</evidence>
<accession>A0A809S734</accession>